<dbReference type="GO" id="GO:0035556">
    <property type="term" value="P:intracellular signal transduction"/>
    <property type="evidence" value="ECO:0007669"/>
    <property type="project" value="TreeGrafter"/>
</dbReference>
<name>A0A8J5QEN8_9ASCO</name>
<dbReference type="RefSeq" id="XP_049260780.1">
    <property type="nucleotide sequence ID" value="XM_049410089.1"/>
</dbReference>
<gene>
    <name evidence="1" type="ORF">J8A68_005966</name>
</gene>
<reference evidence="1 2" key="1">
    <citation type="journal article" date="2021" name="DNA Res.">
        <title>Genome analysis of Candida subhashii reveals its hybrid nature and dual mitochondrial genome conformations.</title>
        <authorList>
            <person name="Mixao V."/>
            <person name="Hegedusova E."/>
            <person name="Saus E."/>
            <person name="Pryszcz L.P."/>
            <person name="Cillingova A."/>
            <person name="Nosek J."/>
            <person name="Gabaldon T."/>
        </authorList>
    </citation>
    <scope>NUCLEOTIDE SEQUENCE [LARGE SCALE GENOMIC DNA]</scope>
    <source>
        <strain evidence="1 2">CBS 10753</strain>
    </source>
</reference>
<dbReference type="InterPro" id="IPR013878">
    <property type="entry name" value="Mo25"/>
</dbReference>
<dbReference type="PANTHER" id="PTHR10182">
    <property type="entry name" value="CALCIUM-BINDING PROTEIN 39-RELATED"/>
    <property type="match status" value="1"/>
</dbReference>
<dbReference type="Proteomes" id="UP000694255">
    <property type="component" value="Unassembled WGS sequence"/>
</dbReference>
<keyword evidence="2" id="KW-1185">Reference proteome</keyword>
<sequence length="344" mass="40473">MAFLFKRDPKTPKTPQDLVRALTDSVQKLDINNDNNKKYQDDCARYLNQMKIILHGDDENDPQPDQITLLAQEVHSGDCLYHLIYNLRKLDFDSRKDVVILFSTLLRRQIGTTSNKSSPTAEYLVNNKPNIILMLMKGPESHEIGLICGQILRDCIKYENINRFILYHPTFWNFFKYVQIPIFEIATDSFTTLHDLLTSHKKLVAEFLATNYDTFIIAFNKLIQSNNYVTKRQSVKLLNDLLKKQNQTFLNKYFDDINNLKLIMLILSDKSKNLQREGFHVFKFFVVNPRRSQKVLDILVKNKENFIEFFNTFDIQGFHDPTLANERDYVLEQIKNLPDIERIH</sequence>
<dbReference type="PANTHER" id="PTHR10182:SF3">
    <property type="entry name" value="PROTEIN MO25"/>
    <property type="match status" value="1"/>
</dbReference>
<protein>
    <submittedName>
        <fullName evidence="1">HYM1</fullName>
    </submittedName>
</protein>
<dbReference type="GeneID" id="73472766"/>
<accession>A0A8J5QEN8</accession>
<evidence type="ECO:0000313" key="1">
    <source>
        <dbReference type="EMBL" id="KAG7660547.1"/>
    </source>
</evidence>
<organism evidence="1 2">
    <name type="scientific">[Candida] subhashii</name>
    <dbReference type="NCBI Taxonomy" id="561895"/>
    <lineage>
        <taxon>Eukaryota</taxon>
        <taxon>Fungi</taxon>
        <taxon>Dikarya</taxon>
        <taxon>Ascomycota</taxon>
        <taxon>Saccharomycotina</taxon>
        <taxon>Pichiomycetes</taxon>
        <taxon>Debaryomycetaceae</taxon>
        <taxon>Spathaspora</taxon>
    </lineage>
</organism>
<evidence type="ECO:0000313" key="2">
    <source>
        <dbReference type="Proteomes" id="UP000694255"/>
    </source>
</evidence>
<dbReference type="OrthoDB" id="609103at2759"/>
<dbReference type="AlphaFoldDB" id="A0A8J5QEN8"/>
<comment type="caution">
    <text evidence="1">The sequence shown here is derived from an EMBL/GenBank/DDBJ whole genome shotgun (WGS) entry which is preliminary data.</text>
</comment>
<proteinExistence type="predicted"/>
<dbReference type="GO" id="GO:0043539">
    <property type="term" value="F:protein serine/threonine kinase activator activity"/>
    <property type="evidence" value="ECO:0007669"/>
    <property type="project" value="TreeGrafter"/>
</dbReference>
<dbReference type="EMBL" id="JAGSYN010000277">
    <property type="protein sequence ID" value="KAG7660547.1"/>
    <property type="molecule type" value="Genomic_DNA"/>
</dbReference>
<dbReference type="Pfam" id="PF08569">
    <property type="entry name" value="Mo25"/>
    <property type="match status" value="1"/>
</dbReference>